<gene>
    <name evidence="3" type="ORF">BXY39_2518</name>
</gene>
<dbReference type="AlphaFoldDB" id="A0A3M0C546"/>
<dbReference type="Proteomes" id="UP000271227">
    <property type="component" value="Unassembled WGS sequence"/>
</dbReference>
<name>A0A3M0C546_9PROT</name>
<proteinExistence type="predicted"/>
<sequence length="596" mass="65717">MNQGLSRRRIWFVAGGDPWGTAQCHGAGMWQETDRSGHLSERKNLRARIASAPQTPPSPARRRTWAVAALICAGIWVLGFTGAGRAGFEAGGQARNTLIRGGILIDGSGAPPIGPVDIHIRDNRIDRVVWRRFGAPDGGKPPPDTRVIDAANHYVLPGFVDLHGHLRTRVPADYIHMLWLAHGITSVRDPGCHRGIVFCVEQKDRSRKNAAPMPRFFPYVHTNLDLLGLAERPGYGWSKGHALTTAEMARAYVRYARSQGVDGFKTYGLPRPVFAALVDEAHKQKLGIATHLMQLWNGETNAVEAAELGVDSIEHWYGVPEALLSGSDLQPYTPDYNFFDEIARFSDWVGIWEKTVHPGSPKWEAVLASLLETNVTLNPTLAISESMRDTLRAANKPWFRHYAHPNVLKAFEPNPEKHGGFLDQWTSSHEAATYAAFHKWFTFLNAYKNLGGRVTLGTDAGVFFALYGFSYIREMELLQHAGFTPLEVIRAATWHGAQVIAGPTGKPAEFGLIREGYLADLLVIDGNPLENFKILGAMGVPASRSEDASPRQTTAIKYVVKDGHIYIPAELLKNVREMVAQAKQAEVSKTSGDSTN</sequence>
<dbReference type="Pfam" id="PF01979">
    <property type="entry name" value="Amidohydro_1"/>
    <property type="match status" value="1"/>
</dbReference>
<evidence type="ECO:0000259" key="2">
    <source>
        <dbReference type="Pfam" id="PF01979"/>
    </source>
</evidence>
<keyword evidence="3" id="KW-0378">Hydrolase</keyword>
<reference evidence="3 4" key="1">
    <citation type="submission" date="2018-10" db="EMBL/GenBank/DDBJ databases">
        <title>Genomic Encyclopedia of Archaeal and Bacterial Type Strains, Phase II (KMG-II): from individual species to whole genera.</title>
        <authorList>
            <person name="Goeker M."/>
        </authorList>
    </citation>
    <scope>NUCLEOTIDE SEQUENCE [LARGE SCALE GENOMIC DNA]</scope>
    <source>
        <strain evidence="3 4">DSM 25217</strain>
    </source>
</reference>
<dbReference type="InterPro" id="IPR011059">
    <property type="entry name" value="Metal-dep_hydrolase_composite"/>
</dbReference>
<feature type="domain" description="Amidohydrolase-related" evidence="2">
    <location>
        <begin position="154"/>
        <end position="534"/>
    </location>
</feature>
<dbReference type="PANTHER" id="PTHR43135:SF3">
    <property type="entry name" value="ALPHA-D-RIBOSE 1-METHYLPHOSPHONATE 5-TRIPHOSPHATE DIPHOSPHATASE"/>
    <property type="match status" value="1"/>
</dbReference>
<accession>A0A3M0C546</accession>
<dbReference type="Gene3D" id="2.30.40.10">
    <property type="entry name" value="Urease, subunit C, domain 1"/>
    <property type="match status" value="2"/>
</dbReference>
<dbReference type="SUPFAM" id="SSF51338">
    <property type="entry name" value="Composite domain of metallo-dependent hydrolases"/>
    <property type="match status" value="1"/>
</dbReference>
<dbReference type="InterPro" id="IPR051781">
    <property type="entry name" value="Metallo-dep_Hydrolase"/>
</dbReference>
<dbReference type="GO" id="GO:0016810">
    <property type="term" value="F:hydrolase activity, acting on carbon-nitrogen (but not peptide) bonds"/>
    <property type="evidence" value="ECO:0007669"/>
    <property type="project" value="InterPro"/>
</dbReference>
<evidence type="ECO:0000313" key="3">
    <source>
        <dbReference type="EMBL" id="RMB04944.1"/>
    </source>
</evidence>
<dbReference type="InterPro" id="IPR006680">
    <property type="entry name" value="Amidohydro-rel"/>
</dbReference>
<evidence type="ECO:0000256" key="1">
    <source>
        <dbReference type="SAM" id="Phobius"/>
    </source>
</evidence>
<dbReference type="Gene3D" id="3.40.50.10910">
    <property type="entry name" value="Amidohydrolase"/>
    <property type="match status" value="1"/>
</dbReference>
<evidence type="ECO:0000313" key="4">
    <source>
        <dbReference type="Proteomes" id="UP000271227"/>
    </source>
</evidence>
<protein>
    <submittedName>
        <fullName evidence="3">Amidohydrolase family protein</fullName>
    </submittedName>
</protein>
<feature type="transmembrane region" description="Helical" evidence="1">
    <location>
        <begin position="65"/>
        <end position="88"/>
    </location>
</feature>
<dbReference type="EMBL" id="REFR01000012">
    <property type="protein sequence ID" value="RMB04944.1"/>
    <property type="molecule type" value="Genomic_DNA"/>
</dbReference>
<dbReference type="Gene3D" id="3.20.20.140">
    <property type="entry name" value="Metal-dependent hydrolases"/>
    <property type="match status" value="1"/>
</dbReference>
<dbReference type="InParanoid" id="A0A3M0C546"/>
<organism evidence="3 4">
    <name type="scientific">Eilatimonas milleporae</name>
    <dbReference type="NCBI Taxonomy" id="911205"/>
    <lineage>
        <taxon>Bacteria</taxon>
        <taxon>Pseudomonadati</taxon>
        <taxon>Pseudomonadota</taxon>
        <taxon>Alphaproteobacteria</taxon>
        <taxon>Kordiimonadales</taxon>
        <taxon>Kordiimonadaceae</taxon>
        <taxon>Eilatimonas</taxon>
    </lineage>
</organism>
<dbReference type="PANTHER" id="PTHR43135">
    <property type="entry name" value="ALPHA-D-RIBOSE 1-METHYLPHOSPHONATE 5-TRIPHOSPHATE DIPHOSPHATASE"/>
    <property type="match status" value="1"/>
</dbReference>
<keyword evidence="1" id="KW-0472">Membrane</keyword>
<keyword evidence="4" id="KW-1185">Reference proteome</keyword>
<keyword evidence="1" id="KW-1133">Transmembrane helix</keyword>
<dbReference type="InterPro" id="IPR032466">
    <property type="entry name" value="Metal_Hydrolase"/>
</dbReference>
<keyword evidence="1" id="KW-0812">Transmembrane</keyword>
<comment type="caution">
    <text evidence="3">The sequence shown here is derived from an EMBL/GenBank/DDBJ whole genome shotgun (WGS) entry which is preliminary data.</text>
</comment>
<dbReference type="SUPFAM" id="SSF51556">
    <property type="entry name" value="Metallo-dependent hydrolases"/>
    <property type="match status" value="1"/>
</dbReference>